<evidence type="ECO:0000313" key="3">
    <source>
        <dbReference type="EnsemblMetazoa" id="AALB000298-PA"/>
    </source>
</evidence>
<organism evidence="3 4">
    <name type="scientific">Anopheles albimanus</name>
    <name type="common">New world malaria mosquito</name>
    <dbReference type="NCBI Taxonomy" id="7167"/>
    <lineage>
        <taxon>Eukaryota</taxon>
        <taxon>Metazoa</taxon>
        <taxon>Ecdysozoa</taxon>
        <taxon>Arthropoda</taxon>
        <taxon>Hexapoda</taxon>
        <taxon>Insecta</taxon>
        <taxon>Pterygota</taxon>
        <taxon>Neoptera</taxon>
        <taxon>Endopterygota</taxon>
        <taxon>Diptera</taxon>
        <taxon>Nematocera</taxon>
        <taxon>Culicoidea</taxon>
        <taxon>Culicidae</taxon>
        <taxon>Anophelinae</taxon>
        <taxon>Anopheles</taxon>
    </lineage>
</organism>
<feature type="compositionally biased region" description="Gly residues" evidence="2">
    <location>
        <begin position="364"/>
        <end position="373"/>
    </location>
</feature>
<feature type="compositionally biased region" description="Low complexity" evidence="2">
    <location>
        <begin position="107"/>
        <end position="126"/>
    </location>
</feature>
<dbReference type="PANTHER" id="PTHR24333:SF8">
    <property type="entry name" value="HOMEOBOX PROTEIN CEH-62"/>
    <property type="match status" value="1"/>
</dbReference>
<dbReference type="STRING" id="7167.A0A182F1H3"/>
<accession>A0A182F1H3</accession>
<dbReference type="VEuPathDB" id="VectorBase:AALB20_036868"/>
<comment type="subcellular location">
    <subcellularLocation>
        <location evidence="1">Nucleus</location>
    </subcellularLocation>
</comment>
<feature type="compositionally biased region" description="Low complexity" evidence="2">
    <location>
        <begin position="374"/>
        <end position="429"/>
    </location>
</feature>
<feature type="region of interest" description="Disordered" evidence="2">
    <location>
        <begin position="509"/>
        <end position="621"/>
    </location>
</feature>
<feature type="compositionally biased region" description="Acidic residues" evidence="2">
    <location>
        <begin position="590"/>
        <end position="614"/>
    </location>
</feature>
<reference evidence="3" key="2">
    <citation type="submission" date="2022-08" db="UniProtKB">
        <authorList>
            <consortium name="EnsemblMetazoa"/>
        </authorList>
    </citation>
    <scope>IDENTIFICATION</scope>
    <source>
        <strain evidence="3">STECLA/ALBI9_A</strain>
    </source>
</reference>
<feature type="compositionally biased region" description="Low complexity" evidence="2">
    <location>
        <begin position="531"/>
        <end position="543"/>
    </location>
</feature>
<feature type="region of interest" description="Disordered" evidence="2">
    <location>
        <begin position="350"/>
        <end position="482"/>
    </location>
</feature>
<feature type="compositionally biased region" description="Polar residues" evidence="2">
    <location>
        <begin position="454"/>
        <end position="474"/>
    </location>
</feature>
<proteinExistence type="predicted"/>
<feature type="compositionally biased region" description="Pro residues" evidence="2">
    <location>
        <begin position="221"/>
        <end position="239"/>
    </location>
</feature>
<dbReference type="PANTHER" id="PTHR24333">
    <property type="entry name" value="HOMEO BOX HB9 LIKE A-RELATED"/>
    <property type="match status" value="1"/>
</dbReference>
<dbReference type="AlphaFoldDB" id="A0A182F1H3"/>
<dbReference type="InterPro" id="IPR050848">
    <property type="entry name" value="Homeobox_TF"/>
</dbReference>
<feature type="region of interest" description="Disordered" evidence="2">
    <location>
        <begin position="53"/>
        <end position="187"/>
    </location>
</feature>
<evidence type="ECO:0000256" key="1">
    <source>
        <dbReference type="ARBA" id="ARBA00004123"/>
    </source>
</evidence>
<feature type="compositionally biased region" description="Polar residues" evidence="2">
    <location>
        <begin position="141"/>
        <end position="163"/>
    </location>
</feature>
<dbReference type="EnsemblMetazoa" id="AALB000298-RA">
    <property type="protein sequence ID" value="AALB000298-PA"/>
    <property type="gene ID" value="AALB000298"/>
</dbReference>
<evidence type="ECO:0000256" key="2">
    <source>
        <dbReference type="SAM" id="MobiDB-lite"/>
    </source>
</evidence>
<dbReference type="GO" id="GO:0005634">
    <property type="term" value="C:nucleus"/>
    <property type="evidence" value="ECO:0007669"/>
    <property type="project" value="UniProtKB-SubCell"/>
</dbReference>
<feature type="region of interest" description="Disordered" evidence="2">
    <location>
        <begin position="205"/>
        <end position="254"/>
    </location>
</feature>
<dbReference type="VEuPathDB" id="VectorBase:AALB000298"/>
<feature type="compositionally biased region" description="Pro residues" evidence="2">
    <location>
        <begin position="520"/>
        <end position="530"/>
    </location>
</feature>
<name>A0A182F1H3_ANOAL</name>
<sequence>MCTTDQRMTQQLHPATGPLLVANGMCKSPSMATAISVKTPFSIEDILFQNGAASAGGQSPRGAVGTVAREGSPLSDGEPPPSAATAAAPDNSIPRAARPAKHSPNCSSSSSSSSSSASSSSSSPASTPVSRDGVSEKVPTSAGNNRGKSSAGNGTCAGSVSNRSDNHHTPGGGNSKQQCPAMGAGLSRAEDDYRKVLQSERYGKHGASPLVPHAVSMASHPAPPSSAQPGPPPSMPAGGPPGTGSPSGGPVQFTSGPSAGVLYATNPYNDPAYLQMALGAYLAPSSTGYKTVDPYFLSQGIFASSSLFPGAGCPDIALGLGMGMSALRHCRRRKARTVFSDPQLTGLEKRFEAQRPECYTNGTSGAGTSGGNTGSSSSSSSSSNSSTTSNANTISNSTNSNGSGRLHGHSVSTSSSAGSSSSIITSTGGPMVEKNGFTAYGGKSTGSGAYGSKSHPSSTGSGASTLKTLTTGTPGNDGRPLHSSFSLVKRAAAVAAVAAISNGAPGHLPPPSVSVGGHVPPLPPPSPASHPPGAAHHPFPAVHHPAHSHGGQLLHAHPYQSMVPHHQHQLGHPLVPPHRVTGDRASLSPDPDDEEEDDLLNDSESDCSDVDIIGDDQGYMT</sequence>
<evidence type="ECO:0000313" key="4">
    <source>
        <dbReference type="Proteomes" id="UP000069272"/>
    </source>
</evidence>
<keyword evidence="4" id="KW-1185">Reference proteome</keyword>
<reference evidence="3 4" key="1">
    <citation type="journal article" date="2017" name="G3 (Bethesda)">
        <title>The Physical Genome Mapping of Anopheles albimanus Corrected Scaffold Misassemblies and Identified Interarm Rearrangements in Genus Anopheles.</title>
        <authorList>
            <person name="Artemov G.N."/>
            <person name="Peery A.N."/>
            <person name="Jiang X."/>
            <person name="Tu Z."/>
            <person name="Stegniy V.N."/>
            <person name="Sharakhova M.V."/>
            <person name="Sharakhov I.V."/>
        </authorList>
    </citation>
    <scope>NUCLEOTIDE SEQUENCE [LARGE SCALE GENOMIC DNA]</scope>
    <source>
        <strain evidence="3 4">ALBI9_A</strain>
    </source>
</reference>
<dbReference type="Proteomes" id="UP000069272">
    <property type="component" value="Chromosome 2L"/>
</dbReference>
<protein>
    <submittedName>
        <fullName evidence="3">Uncharacterized protein</fullName>
    </submittedName>
</protein>